<evidence type="ECO:0000313" key="3">
    <source>
        <dbReference type="Proteomes" id="UP000053676"/>
    </source>
</evidence>
<accession>W2TWM1</accession>
<dbReference type="InterPro" id="IPR014044">
    <property type="entry name" value="CAP_dom"/>
</dbReference>
<sequence length="272" mass="30837">MRSVLSEEELDKTTLLTYGLEERVAEGSGLSDGESLLLSQADYGRCDDSVVRTTDRNYILYTHNRLRSKLAQGRQPNKEGMMSSGKNVYLLKWDCDLERLAHDWAKTCPKFPVANAKIPSGSQLVKIFDISSHGNNISQHIDDSMRSWWLEYKKHGNVDYKNRYSHRQSYYGWANVRYFIFFPEPLIVVILVHIAPQMAKGKATRIGCSYSVCESHKTIFTCVYNAKAHCEKRTIYEPGLPCQSDDDCSTYPNSRCISTLGLCQAPDIPGGN</sequence>
<gene>
    <name evidence="2" type="ORF">NECAME_16749</name>
</gene>
<dbReference type="STRING" id="51031.W2TWM1"/>
<dbReference type="CDD" id="cd05380">
    <property type="entry name" value="CAP_euk"/>
    <property type="match status" value="1"/>
</dbReference>
<proteinExistence type="predicted"/>
<protein>
    <submittedName>
        <fullName evidence="2">SCP-like protein</fullName>
    </submittedName>
</protein>
<dbReference type="OrthoDB" id="337038at2759"/>
<evidence type="ECO:0000259" key="1">
    <source>
        <dbReference type="SMART" id="SM00198"/>
    </source>
</evidence>
<dbReference type="InterPro" id="IPR001283">
    <property type="entry name" value="CRISP-related"/>
</dbReference>
<name>W2TWM1_NECAM</name>
<dbReference type="InterPro" id="IPR035940">
    <property type="entry name" value="CAP_sf"/>
</dbReference>
<dbReference type="Pfam" id="PF00188">
    <property type="entry name" value="CAP"/>
    <property type="match status" value="1"/>
</dbReference>
<dbReference type="PANTHER" id="PTHR10334">
    <property type="entry name" value="CYSTEINE-RICH SECRETORY PROTEIN-RELATED"/>
    <property type="match status" value="1"/>
</dbReference>
<feature type="domain" description="SCP" evidence="1">
    <location>
        <begin position="54"/>
        <end position="228"/>
    </location>
</feature>
<dbReference type="KEGG" id="nai:NECAME_16749"/>
<reference evidence="3" key="1">
    <citation type="journal article" date="2014" name="Nat. Genet.">
        <title>Genome of the human hookworm Necator americanus.</title>
        <authorList>
            <person name="Tang Y.T."/>
            <person name="Gao X."/>
            <person name="Rosa B.A."/>
            <person name="Abubucker S."/>
            <person name="Hallsworth-Pepin K."/>
            <person name="Martin J."/>
            <person name="Tyagi R."/>
            <person name="Heizer E."/>
            <person name="Zhang X."/>
            <person name="Bhonagiri-Palsikar V."/>
            <person name="Minx P."/>
            <person name="Warren W.C."/>
            <person name="Wang Q."/>
            <person name="Zhan B."/>
            <person name="Hotez P.J."/>
            <person name="Sternberg P.W."/>
            <person name="Dougall A."/>
            <person name="Gaze S.T."/>
            <person name="Mulvenna J."/>
            <person name="Sotillo J."/>
            <person name="Ranganathan S."/>
            <person name="Rabelo E.M."/>
            <person name="Wilson R.K."/>
            <person name="Felgner P.L."/>
            <person name="Bethony J."/>
            <person name="Hawdon J.M."/>
            <person name="Gasser R.B."/>
            <person name="Loukas A."/>
            <person name="Mitreva M."/>
        </authorList>
    </citation>
    <scope>NUCLEOTIDE SEQUENCE [LARGE SCALE GENOMIC DNA]</scope>
</reference>
<dbReference type="SMART" id="SM00198">
    <property type="entry name" value="SCP"/>
    <property type="match status" value="1"/>
</dbReference>
<keyword evidence="3" id="KW-1185">Reference proteome</keyword>
<evidence type="ECO:0000313" key="2">
    <source>
        <dbReference type="EMBL" id="ETN85461.1"/>
    </source>
</evidence>
<organism evidence="2 3">
    <name type="scientific">Necator americanus</name>
    <name type="common">Human hookworm</name>
    <dbReference type="NCBI Taxonomy" id="51031"/>
    <lineage>
        <taxon>Eukaryota</taxon>
        <taxon>Metazoa</taxon>
        <taxon>Ecdysozoa</taxon>
        <taxon>Nematoda</taxon>
        <taxon>Chromadorea</taxon>
        <taxon>Rhabditida</taxon>
        <taxon>Rhabditina</taxon>
        <taxon>Rhabditomorpha</taxon>
        <taxon>Strongyloidea</taxon>
        <taxon>Ancylostomatidae</taxon>
        <taxon>Bunostominae</taxon>
        <taxon>Necator</taxon>
    </lineage>
</organism>
<dbReference type="EMBL" id="KI657717">
    <property type="protein sequence ID" value="ETN85461.1"/>
    <property type="molecule type" value="Genomic_DNA"/>
</dbReference>
<dbReference type="Proteomes" id="UP000053676">
    <property type="component" value="Unassembled WGS sequence"/>
</dbReference>
<dbReference type="SUPFAM" id="SSF55797">
    <property type="entry name" value="PR-1-like"/>
    <property type="match status" value="1"/>
</dbReference>
<dbReference type="Gene3D" id="3.40.33.10">
    <property type="entry name" value="CAP"/>
    <property type="match status" value="1"/>
</dbReference>
<dbReference type="AlphaFoldDB" id="W2TWM1"/>